<dbReference type="EMBL" id="CM000850">
    <property type="protein sequence ID" value="KRH05818.1"/>
    <property type="molecule type" value="Genomic_DNA"/>
</dbReference>
<sequence>MPCEPSDFSWCFNSLPICDSFMQVQPSSSWVLNLDHFFLHLSFNYAFDNFPATVSSFQWSLIVFFGTIVTSPPCPNTCACFSPSSYLPCHAFFRRMFQIISSHRS</sequence>
<evidence type="ECO:0000313" key="3">
    <source>
        <dbReference type="Proteomes" id="UP000008827"/>
    </source>
</evidence>
<evidence type="ECO:0000313" key="1">
    <source>
        <dbReference type="EMBL" id="KRH05818.1"/>
    </source>
</evidence>
<dbReference type="Proteomes" id="UP000008827">
    <property type="component" value="Chromosome 17"/>
</dbReference>
<keyword evidence="3" id="KW-1185">Reference proteome</keyword>
<reference evidence="1" key="3">
    <citation type="submission" date="2018-07" db="EMBL/GenBank/DDBJ databases">
        <title>WGS assembly of Glycine max.</title>
        <authorList>
            <person name="Schmutz J."/>
            <person name="Cannon S."/>
            <person name="Schlueter J."/>
            <person name="Ma J."/>
            <person name="Mitros T."/>
            <person name="Nelson W."/>
            <person name="Hyten D."/>
            <person name="Song Q."/>
            <person name="Thelen J."/>
            <person name="Cheng J."/>
            <person name="Xu D."/>
            <person name="Hellsten U."/>
            <person name="May G."/>
            <person name="Yu Y."/>
            <person name="Sakurai T."/>
            <person name="Umezawa T."/>
            <person name="Bhattacharyya M."/>
            <person name="Sandhu D."/>
            <person name="Valliyodan B."/>
            <person name="Lindquist E."/>
            <person name="Peto M."/>
            <person name="Grant D."/>
            <person name="Shu S."/>
            <person name="Goodstein D."/>
            <person name="Barry K."/>
            <person name="Futrell-Griggs M."/>
            <person name="Abernathy B."/>
            <person name="Du J."/>
            <person name="Tian Z."/>
            <person name="Zhu L."/>
            <person name="Gill N."/>
            <person name="Joshi T."/>
            <person name="Libault M."/>
            <person name="Sethuraman A."/>
            <person name="Zhang X."/>
            <person name="Shinozaki K."/>
            <person name="Nguyen H."/>
            <person name="Wing R."/>
            <person name="Cregan P."/>
            <person name="Specht J."/>
            <person name="Grimwood J."/>
            <person name="Rokhsar D."/>
            <person name="Stacey G."/>
            <person name="Shoemaker R."/>
            <person name="Jackson S."/>
        </authorList>
    </citation>
    <scope>NUCLEOTIDE SEQUENCE</scope>
    <source>
        <tissue evidence="1">Callus</tissue>
    </source>
</reference>
<reference evidence="1 2" key="1">
    <citation type="journal article" date="2010" name="Nature">
        <title>Genome sequence of the palaeopolyploid soybean.</title>
        <authorList>
            <person name="Schmutz J."/>
            <person name="Cannon S.B."/>
            <person name="Schlueter J."/>
            <person name="Ma J."/>
            <person name="Mitros T."/>
            <person name="Nelson W."/>
            <person name="Hyten D.L."/>
            <person name="Song Q."/>
            <person name="Thelen J.J."/>
            <person name="Cheng J."/>
            <person name="Xu D."/>
            <person name="Hellsten U."/>
            <person name="May G.D."/>
            <person name="Yu Y."/>
            <person name="Sakurai T."/>
            <person name="Umezawa T."/>
            <person name="Bhattacharyya M.K."/>
            <person name="Sandhu D."/>
            <person name="Valliyodan B."/>
            <person name="Lindquist E."/>
            <person name="Peto M."/>
            <person name="Grant D."/>
            <person name="Shu S."/>
            <person name="Goodstein D."/>
            <person name="Barry K."/>
            <person name="Futrell-Griggs M."/>
            <person name="Abernathy B."/>
            <person name="Du J."/>
            <person name="Tian Z."/>
            <person name="Zhu L."/>
            <person name="Gill N."/>
            <person name="Joshi T."/>
            <person name="Libault M."/>
            <person name="Sethuraman A."/>
            <person name="Zhang X.-C."/>
            <person name="Shinozaki K."/>
            <person name="Nguyen H.T."/>
            <person name="Wing R.A."/>
            <person name="Cregan P."/>
            <person name="Specht J."/>
            <person name="Grimwood J."/>
            <person name="Rokhsar D."/>
            <person name="Stacey G."/>
            <person name="Shoemaker R.C."/>
            <person name="Jackson S.A."/>
        </authorList>
    </citation>
    <scope>NUCLEOTIDE SEQUENCE [LARGE SCALE GENOMIC DNA]</scope>
    <source>
        <strain evidence="2">cv. Williams 82</strain>
        <tissue evidence="1">Callus</tissue>
    </source>
</reference>
<protein>
    <submittedName>
        <fullName evidence="1 2">Uncharacterized protein</fullName>
    </submittedName>
</protein>
<evidence type="ECO:0000313" key="2">
    <source>
        <dbReference type="EnsemblPlants" id="KRH05818"/>
    </source>
</evidence>
<gene>
    <name evidence="1" type="ORF">GLYMA_17G250600</name>
</gene>
<dbReference type="PaxDb" id="3847-GLYMA17G36891.1"/>
<dbReference type="EnsemblPlants" id="KRH05818">
    <property type="protein sequence ID" value="KRH05818"/>
    <property type="gene ID" value="GLYMA_17G250600"/>
</dbReference>
<name>K7MNV2_SOYBN</name>
<proteinExistence type="predicted"/>
<dbReference type="HOGENOM" id="CLU_2241470_0_0_1"/>
<reference evidence="2" key="2">
    <citation type="submission" date="2018-02" db="UniProtKB">
        <authorList>
            <consortium name="EnsemblPlants"/>
        </authorList>
    </citation>
    <scope>IDENTIFICATION</scope>
    <source>
        <strain evidence="2">Williams 82</strain>
    </source>
</reference>
<dbReference type="Gramene" id="KRH05818">
    <property type="protein sequence ID" value="KRH05818"/>
    <property type="gene ID" value="GLYMA_17G250600"/>
</dbReference>
<dbReference type="AlphaFoldDB" id="K7MNV2"/>
<dbReference type="InParanoid" id="K7MNV2"/>
<organism evidence="2">
    <name type="scientific">Glycine max</name>
    <name type="common">Soybean</name>
    <name type="synonym">Glycine hispida</name>
    <dbReference type="NCBI Taxonomy" id="3847"/>
    <lineage>
        <taxon>Eukaryota</taxon>
        <taxon>Viridiplantae</taxon>
        <taxon>Streptophyta</taxon>
        <taxon>Embryophyta</taxon>
        <taxon>Tracheophyta</taxon>
        <taxon>Spermatophyta</taxon>
        <taxon>Magnoliopsida</taxon>
        <taxon>eudicotyledons</taxon>
        <taxon>Gunneridae</taxon>
        <taxon>Pentapetalae</taxon>
        <taxon>rosids</taxon>
        <taxon>fabids</taxon>
        <taxon>Fabales</taxon>
        <taxon>Fabaceae</taxon>
        <taxon>Papilionoideae</taxon>
        <taxon>50 kb inversion clade</taxon>
        <taxon>NPAAA clade</taxon>
        <taxon>indigoferoid/millettioid clade</taxon>
        <taxon>Phaseoleae</taxon>
        <taxon>Glycine</taxon>
        <taxon>Glycine subgen. Soja</taxon>
    </lineage>
</organism>
<accession>K7MNV2</accession>